<evidence type="ECO:0000256" key="11">
    <source>
        <dbReference type="ARBA" id="ARBA00023136"/>
    </source>
</evidence>
<gene>
    <name evidence="16" type="ORF">ET33_10160</name>
</gene>
<dbReference type="CDD" id="cd00075">
    <property type="entry name" value="HATPase"/>
    <property type="match status" value="1"/>
</dbReference>
<keyword evidence="7" id="KW-0547">Nucleotide-binding</keyword>
<evidence type="ECO:0000256" key="3">
    <source>
        <dbReference type="ARBA" id="ARBA00012438"/>
    </source>
</evidence>
<dbReference type="Gene3D" id="1.10.287.130">
    <property type="match status" value="1"/>
</dbReference>
<dbReference type="InterPro" id="IPR003594">
    <property type="entry name" value="HATPase_dom"/>
</dbReference>
<dbReference type="SUPFAM" id="SSF55874">
    <property type="entry name" value="ATPase domain of HSP90 chaperone/DNA topoisomerase II/histidine kinase"/>
    <property type="match status" value="1"/>
</dbReference>
<evidence type="ECO:0000256" key="8">
    <source>
        <dbReference type="ARBA" id="ARBA00022777"/>
    </source>
</evidence>
<dbReference type="Pfam" id="PF00672">
    <property type="entry name" value="HAMP"/>
    <property type="match status" value="1"/>
</dbReference>
<name>A0A081P045_9BACL</name>
<accession>A0A081P045</accession>
<evidence type="ECO:0000259" key="14">
    <source>
        <dbReference type="PROSITE" id="PS50109"/>
    </source>
</evidence>
<dbReference type="PROSITE" id="PS50109">
    <property type="entry name" value="HIS_KIN"/>
    <property type="match status" value="1"/>
</dbReference>
<dbReference type="GO" id="GO:0000155">
    <property type="term" value="F:phosphorelay sensor kinase activity"/>
    <property type="evidence" value="ECO:0007669"/>
    <property type="project" value="InterPro"/>
</dbReference>
<keyword evidence="11 13" id="KW-0472">Membrane</keyword>
<dbReference type="AlphaFoldDB" id="A0A081P045"/>
<evidence type="ECO:0000256" key="7">
    <source>
        <dbReference type="ARBA" id="ARBA00022741"/>
    </source>
</evidence>
<keyword evidence="17" id="KW-1185">Reference proteome</keyword>
<organism evidence="16 17">
    <name type="scientific">Paenibacillus tyrfis</name>
    <dbReference type="NCBI Taxonomy" id="1501230"/>
    <lineage>
        <taxon>Bacteria</taxon>
        <taxon>Bacillati</taxon>
        <taxon>Bacillota</taxon>
        <taxon>Bacilli</taxon>
        <taxon>Bacillales</taxon>
        <taxon>Paenibacillaceae</taxon>
        <taxon>Paenibacillus</taxon>
    </lineage>
</organism>
<dbReference type="EC" id="2.7.13.3" evidence="3"/>
<evidence type="ECO:0000256" key="10">
    <source>
        <dbReference type="ARBA" id="ARBA00023012"/>
    </source>
</evidence>
<reference evidence="16 17" key="1">
    <citation type="submission" date="2014-06" db="EMBL/GenBank/DDBJ databases">
        <title>Draft genome sequence of Paenibacillus sp. MSt1.</title>
        <authorList>
            <person name="Aw Y.K."/>
            <person name="Ong K.S."/>
            <person name="Gan H.M."/>
            <person name="Lee S.M."/>
        </authorList>
    </citation>
    <scope>NUCLEOTIDE SEQUENCE [LARGE SCALE GENOMIC DNA]</scope>
    <source>
        <strain evidence="16 17">MSt1</strain>
    </source>
</reference>
<dbReference type="InterPro" id="IPR004358">
    <property type="entry name" value="Sig_transdc_His_kin-like_C"/>
</dbReference>
<dbReference type="SUPFAM" id="SSF158472">
    <property type="entry name" value="HAMP domain-like"/>
    <property type="match status" value="1"/>
</dbReference>
<keyword evidence="10" id="KW-0902">Two-component regulatory system</keyword>
<dbReference type="InterPro" id="IPR003660">
    <property type="entry name" value="HAMP_dom"/>
</dbReference>
<dbReference type="CDD" id="cd06225">
    <property type="entry name" value="HAMP"/>
    <property type="match status" value="1"/>
</dbReference>
<keyword evidence="13" id="KW-0812">Transmembrane</keyword>
<dbReference type="Proteomes" id="UP000028123">
    <property type="component" value="Unassembled WGS sequence"/>
</dbReference>
<dbReference type="eggNOG" id="COG5002">
    <property type="taxonomic scope" value="Bacteria"/>
</dbReference>
<dbReference type="GO" id="GO:0016036">
    <property type="term" value="P:cellular response to phosphate starvation"/>
    <property type="evidence" value="ECO:0007669"/>
    <property type="project" value="TreeGrafter"/>
</dbReference>
<dbReference type="PANTHER" id="PTHR45453:SF1">
    <property type="entry name" value="PHOSPHATE REGULON SENSOR PROTEIN PHOR"/>
    <property type="match status" value="1"/>
</dbReference>
<evidence type="ECO:0000256" key="9">
    <source>
        <dbReference type="ARBA" id="ARBA00022840"/>
    </source>
</evidence>
<feature type="transmembrane region" description="Helical" evidence="13">
    <location>
        <begin position="58"/>
        <end position="82"/>
    </location>
</feature>
<comment type="caution">
    <text evidence="16">The sequence shown here is derived from an EMBL/GenBank/DDBJ whole genome shotgun (WGS) entry which is preliminary data.</text>
</comment>
<dbReference type="Pfam" id="PF00512">
    <property type="entry name" value="HisKA"/>
    <property type="match status" value="1"/>
</dbReference>
<dbReference type="Pfam" id="PF02518">
    <property type="entry name" value="HATPase_c"/>
    <property type="match status" value="1"/>
</dbReference>
<evidence type="ECO:0000256" key="1">
    <source>
        <dbReference type="ARBA" id="ARBA00000085"/>
    </source>
</evidence>
<dbReference type="PANTHER" id="PTHR45453">
    <property type="entry name" value="PHOSPHATE REGULON SENSOR PROTEIN PHOR"/>
    <property type="match status" value="1"/>
</dbReference>
<dbReference type="Gene3D" id="6.10.340.10">
    <property type="match status" value="1"/>
</dbReference>
<proteinExistence type="predicted"/>
<dbReference type="RefSeq" id="WP_036686211.1">
    <property type="nucleotide sequence ID" value="NZ_JNVM01000017.1"/>
</dbReference>
<evidence type="ECO:0000256" key="6">
    <source>
        <dbReference type="ARBA" id="ARBA00022679"/>
    </source>
</evidence>
<dbReference type="InterPro" id="IPR050351">
    <property type="entry name" value="BphY/WalK/GraS-like"/>
</dbReference>
<dbReference type="InterPro" id="IPR005467">
    <property type="entry name" value="His_kinase_dom"/>
</dbReference>
<dbReference type="GO" id="GO:0005886">
    <property type="term" value="C:plasma membrane"/>
    <property type="evidence" value="ECO:0007669"/>
    <property type="project" value="UniProtKB-SubCell"/>
</dbReference>
<dbReference type="FunFam" id="3.30.565.10:FF:000006">
    <property type="entry name" value="Sensor histidine kinase WalK"/>
    <property type="match status" value="1"/>
</dbReference>
<keyword evidence="8 16" id="KW-0418">Kinase</keyword>
<evidence type="ECO:0000256" key="5">
    <source>
        <dbReference type="ARBA" id="ARBA00022553"/>
    </source>
</evidence>
<dbReference type="PROSITE" id="PS50885">
    <property type="entry name" value="HAMP"/>
    <property type="match status" value="1"/>
</dbReference>
<evidence type="ECO:0000256" key="12">
    <source>
        <dbReference type="SAM" id="Coils"/>
    </source>
</evidence>
<keyword evidence="9" id="KW-0067">ATP-binding</keyword>
<dbReference type="SMART" id="SM00388">
    <property type="entry name" value="HisKA"/>
    <property type="match status" value="1"/>
</dbReference>
<dbReference type="OrthoDB" id="9813151at2"/>
<feature type="coiled-coil region" evidence="12">
    <location>
        <begin position="113"/>
        <end position="143"/>
    </location>
</feature>
<keyword evidence="13" id="KW-1133">Transmembrane helix</keyword>
<sequence length="356" mass="39007">MRGLYARFALVFIGLTCGILIMALTVLLVQAHRHFMMYQQQAAASADMVMFNAHLEQAIVQSIVWIAAGGIVLAALAGLYAAKRMAAPLMAMKAMAVRMAGGELEARTEVRGNDELANLAQAINALAAQLEKQERLRKTMTADVAHELRTPLATLKSHMEAMMDGVWEPTQVRLGSCHEEVERLSHLVGDLEQLTQMDSPHFRLRLQTEDLSAIAAQSVETVKAAFVQKKVSLWFAAPEQPVLVQADRRRVGQILANVLSNAWKYTPSGGQVEVTVEHAFGEARVVVADTGIGISAEELPYVFERFYRTDKSRNRTTGGSGIGLTIARRLMEAHGGHMEIESEVSRGTAVRICFPG</sequence>
<dbReference type="GO" id="GO:0004721">
    <property type="term" value="F:phosphoprotein phosphatase activity"/>
    <property type="evidence" value="ECO:0007669"/>
    <property type="project" value="TreeGrafter"/>
</dbReference>
<keyword evidence="4" id="KW-1003">Cell membrane</keyword>
<comment type="subcellular location">
    <subcellularLocation>
        <location evidence="2">Cell membrane</location>
        <topology evidence="2">Multi-pass membrane protein</topology>
    </subcellularLocation>
</comment>
<dbReference type="InterPro" id="IPR036097">
    <property type="entry name" value="HisK_dim/P_sf"/>
</dbReference>
<evidence type="ECO:0000259" key="15">
    <source>
        <dbReference type="PROSITE" id="PS50885"/>
    </source>
</evidence>
<dbReference type="EMBL" id="JNVM01000017">
    <property type="protein sequence ID" value="KEQ24068.1"/>
    <property type="molecule type" value="Genomic_DNA"/>
</dbReference>
<evidence type="ECO:0000313" key="16">
    <source>
        <dbReference type="EMBL" id="KEQ24068.1"/>
    </source>
</evidence>
<dbReference type="SUPFAM" id="SSF47384">
    <property type="entry name" value="Homodimeric domain of signal transducing histidine kinase"/>
    <property type="match status" value="1"/>
</dbReference>
<dbReference type="PRINTS" id="PR00344">
    <property type="entry name" value="BCTRLSENSOR"/>
</dbReference>
<evidence type="ECO:0000256" key="13">
    <source>
        <dbReference type="SAM" id="Phobius"/>
    </source>
</evidence>
<comment type="catalytic activity">
    <reaction evidence="1">
        <text>ATP + protein L-histidine = ADP + protein N-phospho-L-histidine.</text>
        <dbReference type="EC" id="2.7.13.3"/>
    </reaction>
</comment>
<dbReference type="InterPro" id="IPR036890">
    <property type="entry name" value="HATPase_C_sf"/>
</dbReference>
<dbReference type="InterPro" id="IPR003661">
    <property type="entry name" value="HisK_dim/P_dom"/>
</dbReference>
<feature type="domain" description="HAMP" evidence="15">
    <location>
        <begin position="83"/>
        <end position="135"/>
    </location>
</feature>
<evidence type="ECO:0000256" key="4">
    <source>
        <dbReference type="ARBA" id="ARBA00022475"/>
    </source>
</evidence>
<dbReference type="SMART" id="SM00304">
    <property type="entry name" value="HAMP"/>
    <property type="match status" value="1"/>
</dbReference>
<dbReference type="Gene3D" id="3.30.565.10">
    <property type="entry name" value="Histidine kinase-like ATPase, C-terminal domain"/>
    <property type="match status" value="1"/>
</dbReference>
<dbReference type="GO" id="GO:0005524">
    <property type="term" value="F:ATP binding"/>
    <property type="evidence" value="ECO:0007669"/>
    <property type="project" value="UniProtKB-KW"/>
</dbReference>
<feature type="domain" description="Histidine kinase" evidence="14">
    <location>
        <begin position="143"/>
        <end position="356"/>
    </location>
</feature>
<evidence type="ECO:0000313" key="17">
    <source>
        <dbReference type="Proteomes" id="UP000028123"/>
    </source>
</evidence>
<dbReference type="SMART" id="SM00387">
    <property type="entry name" value="HATPase_c"/>
    <property type="match status" value="1"/>
</dbReference>
<keyword evidence="12" id="KW-0175">Coiled coil</keyword>
<evidence type="ECO:0000256" key="2">
    <source>
        <dbReference type="ARBA" id="ARBA00004651"/>
    </source>
</evidence>
<keyword evidence="6" id="KW-0808">Transferase</keyword>
<keyword evidence="5" id="KW-0597">Phosphoprotein</keyword>
<protein>
    <recommendedName>
        <fullName evidence="3">histidine kinase</fullName>
        <ecNumber evidence="3">2.7.13.3</ecNumber>
    </recommendedName>
</protein>
<feature type="transmembrane region" description="Helical" evidence="13">
    <location>
        <begin position="7"/>
        <end position="29"/>
    </location>
</feature>
<dbReference type="CDD" id="cd00082">
    <property type="entry name" value="HisKA"/>
    <property type="match status" value="1"/>
</dbReference>